<dbReference type="CDD" id="cd00882">
    <property type="entry name" value="Ras_like_GTPase"/>
    <property type="match status" value="1"/>
</dbReference>
<dbReference type="Pfam" id="PF00350">
    <property type="entry name" value="Dynamin_N"/>
    <property type="match status" value="1"/>
</dbReference>
<dbReference type="InterPro" id="IPR045063">
    <property type="entry name" value="Dynamin_N"/>
</dbReference>
<dbReference type="RefSeq" id="WP_113611057.1">
    <property type="nucleotide sequence ID" value="NZ_CAWQMY010000162.1"/>
</dbReference>
<feature type="coiled-coil region" evidence="6">
    <location>
        <begin position="697"/>
        <end position="731"/>
    </location>
</feature>
<dbReference type="GO" id="GO:0016787">
    <property type="term" value="F:hydrolase activity"/>
    <property type="evidence" value="ECO:0007669"/>
    <property type="project" value="UniProtKB-KW"/>
</dbReference>
<dbReference type="InterPro" id="IPR027094">
    <property type="entry name" value="Mitofusin_fam"/>
</dbReference>
<keyword evidence="6" id="KW-0175">Coiled coil</keyword>
<evidence type="ECO:0000256" key="3">
    <source>
        <dbReference type="ARBA" id="ARBA00022801"/>
    </source>
</evidence>
<dbReference type="Gene3D" id="3.40.50.300">
    <property type="entry name" value="P-loop containing nucleotide triphosphate hydrolases"/>
    <property type="match status" value="1"/>
</dbReference>
<evidence type="ECO:0000313" key="9">
    <source>
        <dbReference type="Proteomes" id="UP000252199"/>
    </source>
</evidence>
<evidence type="ECO:0000256" key="4">
    <source>
        <dbReference type="ARBA" id="ARBA00023134"/>
    </source>
</evidence>
<proteinExistence type="predicted"/>
<accession>A0ABD7FTU3</accession>
<protein>
    <submittedName>
        <fullName evidence="8">GTPase</fullName>
    </submittedName>
</protein>
<dbReference type="PANTHER" id="PTHR10465">
    <property type="entry name" value="TRANSMEMBRANE GTPASE FZO1"/>
    <property type="match status" value="1"/>
</dbReference>
<sequence length="738" mass="82367">MAVSSEKYLTVLEEFERKIARYDDLVNTPMRSKLKPGGFAEHKDAQKHLEALQQSGRSLKIGVIGRVKAGKSSLINALLFDGKEVLPKAATPMTAALTSIRYAPKFTAEVHFFSSEDIRDLQIKAQEYKEEVAYLIEHYKKEYSERQKQNPMRSMPPLDENILHKKAIREVSENGALAAAADICLRMEASGVDVGELGEVRVLTGDSIEDLNSELTQYVGASGKFMPFTRELVLGLPLLSLQGIEVIDTPGVNDPVKSREQRTYERLKECNAAFLVSPAGQFLSQQDFELADRLSAREGTQEIYLVASQSDMQLHSNLRDEAKGDLHVALSKLHQILTKQAISALSGTENEVLSSITADISERLIVTSGICETLLQNDGIGDDGAEHAMKLLAENYRDYFSLPESKQACLKKLSARDRLQDAVEIVRAKKVHILEQQAQTYIDAQWQTLQQVRDDVLSVLSDLHNEVKNGDKATLEARIAHLNQVSSKAIVATNSEFINQAENIQLKLPSDLERTIQKAFDILDERSESAEGQETETYQVEKSGFLAWGARKLWGGGSEERTRSVATLNPLPIRRALEGLAKLMRSGMKDCANGSLIQWRRELVKGMTRQLRDTIGDDEVDIARLQEVCRSVVDKLVNFPDIDVPALPAELAKSSKLRGSSVREYQEAAQNYASRLEANGLAFIQSVRTSIDNIMKKNIGEELVADLIKEVKDLQEQVESKSLTLEKIKRMQAEMREL</sequence>
<gene>
    <name evidence="8" type="ORF">DLR72_14295</name>
</gene>
<evidence type="ECO:0000313" key="8">
    <source>
        <dbReference type="EMBL" id="RBM64634.1"/>
    </source>
</evidence>
<name>A0ABD7FTU3_9VIBR</name>
<dbReference type="PANTHER" id="PTHR10465:SF0">
    <property type="entry name" value="SARCALUMENIN"/>
    <property type="match status" value="1"/>
</dbReference>
<comment type="subcellular location">
    <subcellularLocation>
        <location evidence="1">Membrane</location>
    </subcellularLocation>
</comment>
<dbReference type="GO" id="GO:0016020">
    <property type="term" value="C:membrane"/>
    <property type="evidence" value="ECO:0007669"/>
    <property type="project" value="UniProtKB-SubCell"/>
</dbReference>
<dbReference type="GO" id="GO:0005525">
    <property type="term" value="F:GTP binding"/>
    <property type="evidence" value="ECO:0007669"/>
    <property type="project" value="UniProtKB-KW"/>
</dbReference>
<evidence type="ECO:0000259" key="7">
    <source>
        <dbReference type="Pfam" id="PF00350"/>
    </source>
</evidence>
<dbReference type="EMBL" id="QKKU01000093">
    <property type="protein sequence ID" value="RBM64634.1"/>
    <property type="molecule type" value="Genomic_DNA"/>
</dbReference>
<dbReference type="Proteomes" id="UP000252199">
    <property type="component" value="Unassembled WGS sequence"/>
</dbReference>
<evidence type="ECO:0000256" key="6">
    <source>
        <dbReference type="SAM" id="Coils"/>
    </source>
</evidence>
<keyword evidence="3" id="KW-0378">Hydrolase</keyword>
<keyword evidence="4" id="KW-0342">GTP-binding</keyword>
<evidence type="ECO:0000256" key="1">
    <source>
        <dbReference type="ARBA" id="ARBA00004370"/>
    </source>
</evidence>
<feature type="domain" description="Dynamin N-terminal" evidence="7">
    <location>
        <begin position="61"/>
        <end position="301"/>
    </location>
</feature>
<comment type="caution">
    <text evidence="8">The sequence shown here is derived from an EMBL/GenBank/DDBJ whole genome shotgun (WGS) entry which is preliminary data.</text>
</comment>
<evidence type="ECO:0000256" key="2">
    <source>
        <dbReference type="ARBA" id="ARBA00022741"/>
    </source>
</evidence>
<reference evidence="8 9" key="1">
    <citation type="submission" date="2018-06" db="EMBL/GenBank/DDBJ databases">
        <title>Draft genome sequences of nine Vibrio sp. clinical isolates from across the United States representing the closest known relative of Vibrio cholerae.</title>
        <authorList>
            <person name="Islam M.T."/>
            <person name="Liang K."/>
            <person name="Im M.S."/>
            <person name="Winkjer J."/>
            <person name="Busby S."/>
            <person name="Batra D."/>
            <person name="Rowe L."/>
            <person name="Tarr C.L."/>
            <person name="Boucher Y."/>
        </authorList>
    </citation>
    <scope>NUCLEOTIDE SEQUENCE [LARGE SCALE GENOMIC DNA]</scope>
    <source>
        <strain evidence="8 9">2017V-1110</strain>
    </source>
</reference>
<keyword evidence="5" id="KW-0472">Membrane</keyword>
<keyword evidence="2" id="KW-0547">Nucleotide-binding</keyword>
<dbReference type="InterPro" id="IPR027417">
    <property type="entry name" value="P-loop_NTPase"/>
</dbReference>
<dbReference type="SUPFAM" id="SSF52540">
    <property type="entry name" value="P-loop containing nucleoside triphosphate hydrolases"/>
    <property type="match status" value="1"/>
</dbReference>
<organism evidence="8 9">
    <name type="scientific">Vibrio paracholerae</name>
    <dbReference type="NCBI Taxonomy" id="650003"/>
    <lineage>
        <taxon>Bacteria</taxon>
        <taxon>Pseudomonadati</taxon>
        <taxon>Pseudomonadota</taxon>
        <taxon>Gammaproteobacteria</taxon>
        <taxon>Vibrionales</taxon>
        <taxon>Vibrionaceae</taxon>
        <taxon>Vibrio</taxon>
    </lineage>
</organism>
<evidence type="ECO:0000256" key="5">
    <source>
        <dbReference type="ARBA" id="ARBA00023136"/>
    </source>
</evidence>
<dbReference type="AlphaFoldDB" id="A0ABD7FTU3"/>